<feature type="active site" evidence="2">
    <location>
        <position position="37"/>
    </location>
</feature>
<keyword evidence="2 3" id="KW-0436">Ligase</keyword>
<dbReference type="Proteomes" id="UP001059985">
    <property type="component" value="Chromosome"/>
</dbReference>
<dbReference type="GO" id="GO:0004141">
    <property type="term" value="F:dethiobiotin synthase activity"/>
    <property type="evidence" value="ECO:0007669"/>
    <property type="project" value="UniProtKB-UniRule"/>
</dbReference>
<feature type="binding site" evidence="2">
    <location>
        <begin position="116"/>
        <end position="119"/>
    </location>
    <ligand>
        <name>ATP</name>
        <dbReference type="ChEBI" id="CHEBI:30616"/>
    </ligand>
</feature>
<proteinExistence type="inferred from homology"/>
<dbReference type="PIRSF" id="PIRSF006755">
    <property type="entry name" value="DTB_synth"/>
    <property type="match status" value="1"/>
</dbReference>
<dbReference type="EMBL" id="CP089286">
    <property type="protein sequence ID" value="UTO55782.1"/>
    <property type="molecule type" value="Genomic_DNA"/>
</dbReference>
<feature type="binding site" evidence="2">
    <location>
        <begin position="12"/>
        <end position="17"/>
    </location>
    <ligand>
        <name>ATP</name>
        <dbReference type="ChEBI" id="CHEBI:30616"/>
    </ligand>
</feature>
<comment type="cofactor">
    <cofactor evidence="2">
        <name>Mg(2+)</name>
        <dbReference type="ChEBI" id="CHEBI:18420"/>
    </cofactor>
</comment>
<dbReference type="NCBIfam" id="TIGR00347">
    <property type="entry name" value="bioD"/>
    <property type="match status" value="1"/>
</dbReference>
<dbReference type="GO" id="GO:0005524">
    <property type="term" value="F:ATP binding"/>
    <property type="evidence" value="ECO:0007669"/>
    <property type="project" value="UniProtKB-UniRule"/>
</dbReference>
<gene>
    <name evidence="2 3" type="primary">bioD</name>
    <name evidence="4" type="ORF">LUA81_01760</name>
    <name evidence="3" type="ORF">LUA82_01775</name>
</gene>
<reference evidence="3" key="1">
    <citation type="journal article" date="2022" name="Microorganisms">
        <title>Assembly and Comparison of Ca. Neoehrlichia mikurensis Genomes.</title>
        <authorList>
            <person name="Azagi T."/>
            <person name="Dirks R.P."/>
            <person name="Yebra-Pimentel E.S."/>
            <person name="Schaap P.J."/>
            <person name="Koehorst J.J."/>
            <person name="Esser H.J."/>
            <person name="Sprong H."/>
        </authorList>
    </citation>
    <scope>NUCLEOTIDE SEQUENCE</scope>
    <source>
        <strain evidence="4">18-2804</strain>
        <strain evidence="3">18-2837</strain>
    </source>
</reference>
<keyword evidence="6" id="KW-1185">Reference proteome</keyword>
<comment type="function">
    <text evidence="2">Catalyzes a mechanistically unusual reaction, the ATP-dependent insertion of CO2 between the N7 and N8 nitrogen atoms of 7,8-diaminopelargonic acid (DAPA, also called 7,8-diammoniononanoate) to form a ureido ring.</text>
</comment>
<dbReference type="InterPro" id="IPR004472">
    <property type="entry name" value="DTB_synth_BioD"/>
</dbReference>
<organism evidence="3 5">
    <name type="scientific">Neoehrlichia mikurensis</name>
    <dbReference type="NCBI Taxonomy" id="89586"/>
    <lineage>
        <taxon>Bacteria</taxon>
        <taxon>Pseudomonadati</taxon>
        <taxon>Pseudomonadota</taxon>
        <taxon>Alphaproteobacteria</taxon>
        <taxon>Rickettsiales</taxon>
        <taxon>Anaplasmataceae</taxon>
        <taxon>Candidatus Neoehrlichia</taxon>
    </lineage>
</organism>
<evidence type="ECO:0000313" key="4">
    <source>
        <dbReference type="EMBL" id="UTO56697.1"/>
    </source>
</evidence>
<dbReference type="Pfam" id="PF13500">
    <property type="entry name" value="AAA_26"/>
    <property type="match status" value="1"/>
</dbReference>
<dbReference type="Proteomes" id="UP001059822">
    <property type="component" value="Chromosome"/>
</dbReference>
<dbReference type="GO" id="GO:0005829">
    <property type="term" value="C:cytosol"/>
    <property type="evidence" value="ECO:0007669"/>
    <property type="project" value="TreeGrafter"/>
</dbReference>
<dbReference type="InterPro" id="IPR027417">
    <property type="entry name" value="P-loop_NTPase"/>
</dbReference>
<dbReference type="PANTHER" id="PTHR43210">
    <property type="entry name" value="DETHIOBIOTIN SYNTHETASE"/>
    <property type="match status" value="1"/>
</dbReference>
<evidence type="ECO:0000313" key="3">
    <source>
        <dbReference type="EMBL" id="UTO55782.1"/>
    </source>
</evidence>
<keyword evidence="2" id="KW-0479">Metal-binding</keyword>
<dbReference type="AlphaFoldDB" id="A0A9Q9BTJ4"/>
<feature type="binding site" evidence="2">
    <location>
        <position position="116"/>
    </location>
    <ligand>
        <name>Mg(2+)</name>
        <dbReference type="ChEBI" id="CHEBI:18420"/>
    </ligand>
</feature>
<dbReference type="Gene3D" id="3.40.50.300">
    <property type="entry name" value="P-loop containing nucleotide triphosphate hydrolases"/>
    <property type="match status" value="1"/>
</dbReference>
<comment type="pathway">
    <text evidence="2">Cofactor biosynthesis; biotin biosynthesis; biotin from 7,8-diaminononanoate: step 1/2.</text>
</comment>
<keyword evidence="2" id="KW-0460">Magnesium</keyword>
<dbReference type="RefSeq" id="WP_254815671.1">
    <property type="nucleotide sequence ID" value="NZ_CP089285.1"/>
</dbReference>
<protein>
    <recommendedName>
        <fullName evidence="2">ATP-dependent dethiobiotin synthetase BioD</fullName>
        <ecNumber evidence="2">6.3.3.3</ecNumber>
    </recommendedName>
    <alternativeName>
        <fullName evidence="2">DTB synthetase</fullName>
        <shortName evidence="2">DTBS</shortName>
    </alternativeName>
    <alternativeName>
        <fullName evidence="2">Dethiobiotin synthase</fullName>
    </alternativeName>
</protein>
<comment type="catalytic activity">
    <reaction evidence="2">
        <text>(7R,8S)-7,8-diammoniononanoate + CO2 + ATP = (4R,5S)-dethiobiotin + ADP + phosphate + 3 H(+)</text>
        <dbReference type="Rhea" id="RHEA:15805"/>
        <dbReference type="ChEBI" id="CHEBI:15378"/>
        <dbReference type="ChEBI" id="CHEBI:16526"/>
        <dbReference type="ChEBI" id="CHEBI:30616"/>
        <dbReference type="ChEBI" id="CHEBI:43474"/>
        <dbReference type="ChEBI" id="CHEBI:149469"/>
        <dbReference type="ChEBI" id="CHEBI:149473"/>
        <dbReference type="ChEBI" id="CHEBI:456216"/>
        <dbReference type="EC" id="6.3.3.3"/>
    </reaction>
</comment>
<evidence type="ECO:0000313" key="6">
    <source>
        <dbReference type="Proteomes" id="UP001059985"/>
    </source>
</evidence>
<feature type="binding site" evidence="2">
    <location>
        <position position="16"/>
    </location>
    <ligand>
        <name>Mg(2+)</name>
        <dbReference type="ChEBI" id="CHEBI:18420"/>
    </ligand>
</feature>
<dbReference type="EC" id="6.3.3.3" evidence="2"/>
<dbReference type="SUPFAM" id="SSF52540">
    <property type="entry name" value="P-loop containing nucleoside triphosphate hydrolases"/>
    <property type="match status" value="1"/>
</dbReference>
<comment type="subcellular location">
    <subcellularLocation>
        <location evidence="2">Cytoplasm</location>
    </subcellularLocation>
</comment>
<dbReference type="HAMAP" id="MF_00336">
    <property type="entry name" value="BioD"/>
    <property type="match status" value="1"/>
</dbReference>
<name>A0A9Q9BTJ4_9RICK</name>
<keyword evidence="1 2" id="KW-0093">Biotin biosynthesis</keyword>
<dbReference type="EMBL" id="CP089285">
    <property type="protein sequence ID" value="UTO56697.1"/>
    <property type="molecule type" value="Genomic_DNA"/>
</dbReference>
<dbReference type="GO" id="GO:0009102">
    <property type="term" value="P:biotin biosynthetic process"/>
    <property type="evidence" value="ECO:0007669"/>
    <property type="project" value="UniProtKB-UniRule"/>
</dbReference>
<comment type="subunit">
    <text evidence="2">Homodimer.</text>
</comment>
<dbReference type="CDD" id="cd03109">
    <property type="entry name" value="DTBS"/>
    <property type="match status" value="1"/>
</dbReference>
<dbReference type="GO" id="GO:0000287">
    <property type="term" value="F:magnesium ion binding"/>
    <property type="evidence" value="ECO:0007669"/>
    <property type="project" value="UniProtKB-UniRule"/>
</dbReference>
<evidence type="ECO:0000256" key="2">
    <source>
        <dbReference type="HAMAP-Rule" id="MF_00336"/>
    </source>
</evidence>
<keyword evidence="2" id="KW-0547">Nucleotide-binding</keyword>
<evidence type="ECO:0000256" key="1">
    <source>
        <dbReference type="ARBA" id="ARBA00022756"/>
    </source>
</evidence>
<comment type="similarity">
    <text evidence="2">Belongs to the dethiobiotin synthetase family.</text>
</comment>
<dbReference type="PANTHER" id="PTHR43210:SF5">
    <property type="entry name" value="DETHIOBIOTIN SYNTHETASE"/>
    <property type="match status" value="1"/>
</dbReference>
<keyword evidence="2" id="KW-0067">ATP-binding</keyword>
<feature type="binding site" evidence="2">
    <location>
        <position position="41"/>
    </location>
    <ligand>
        <name>substrate</name>
    </ligand>
</feature>
<comment type="caution">
    <text evidence="2">Lacks conserved residue(s) required for the propagation of feature annotation.</text>
</comment>
<evidence type="ECO:0000313" key="5">
    <source>
        <dbReference type="Proteomes" id="UP001059822"/>
    </source>
</evidence>
<sequence length="228" mass="25992">MKAYFITSCGTNIGKTFITSTLCWHFSKNCKTVKAIKPIISGWEDNNLENDTIQILRSLCISPTQDNIEQVSPWRLKYPYAPNVSAKIEKVCLNYDNILNFCTMCLKYKCDYLFIEGIGGVMSPITNNKTCLDLIRDLKINVILVIGAYLGSISHTLTALKTLQGIDNIKIILTLHGQNIDHYDELVCFINNYCNMQVYIQNYISVKTDSWKYTSDKVTKFVDSEFSC</sequence>
<keyword evidence="2" id="KW-0963">Cytoplasm</keyword>
<accession>A0A9Q9BTJ4</accession>